<evidence type="ECO:0000256" key="15">
    <source>
        <dbReference type="ARBA" id="ARBA00023128"/>
    </source>
</evidence>
<evidence type="ECO:0000256" key="9">
    <source>
        <dbReference type="ARBA" id="ARBA00022792"/>
    </source>
</evidence>
<keyword evidence="8 18" id="KW-0812">Transmembrane</keyword>
<dbReference type="InterPro" id="IPR003917">
    <property type="entry name" value="NADH_UbQ_OxRdtase_chain2"/>
</dbReference>
<evidence type="ECO:0000256" key="1">
    <source>
        <dbReference type="ARBA" id="ARBA00003257"/>
    </source>
</evidence>
<evidence type="ECO:0000256" key="18">
    <source>
        <dbReference type="RuleBase" id="RU003403"/>
    </source>
</evidence>
<protein>
    <recommendedName>
        <fullName evidence="5 18">NADH-ubiquinone oxidoreductase chain 2</fullName>
        <ecNumber evidence="4 18">7.1.1.2</ecNumber>
    </recommendedName>
</protein>
<keyword evidence="9 18" id="KW-0999">Mitochondrion inner membrane</keyword>
<gene>
    <name evidence="20" type="primary">ND2</name>
</gene>
<feature type="transmembrane region" description="Helical" evidence="18">
    <location>
        <begin position="179"/>
        <end position="198"/>
    </location>
</feature>
<evidence type="ECO:0000256" key="7">
    <source>
        <dbReference type="ARBA" id="ARBA00022660"/>
    </source>
</evidence>
<feature type="transmembrane region" description="Helical" evidence="18">
    <location>
        <begin position="248"/>
        <end position="268"/>
    </location>
</feature>
<dbReference type="PANTHER" id="PTHR46552">
    <property type="entry name" value="NADH-UBIQUINONE OXIDOREDUCTASE CHAIN 2"/>
    <property type="match status" value="1"/>
</dbReference>
<evidence type="ECO:0000256" key="3">
    <source>
        <dbReference type="ARBA" id="ARBA00007012"/>
    </source>
</evidence>
<evidence type="ECO:0000256" key="11">
    <source>
        <dbReference type="ARBA" id="ARBA00022982"/>
    </source>
</evidence>
<keyword evidence="11 18" id="KW-0249">Electron transport</keyword>
<dbReference type="PANTHER" id="PTHR46552:SF1">
    <property type="entry name" value="NADH-UBIQUINONE OXIDOREDUCTASE CHAIN 2"/>
    <property type="match status" value="1"/>
</dbReference>
<organism evidence="20">
    <name type="scientific">Colpocephalum griffoneae</name>
    <dbReference type="NCBI Taxonomy" id="2358484"/>
    <lineage>
        <taxon>Eukaryota</taxon>
        <taxon>Metazoa</taxon>
        <taxon>Ecdysozoa</taxon>
        <taxon>Arthropoda</taxon>
        <taxon>Hexapoda</taxon>
        <taxon>Insecta</taxon>
        <taxon>Pterygota</taxon>
        <taxon>Neoptera</taxon>
        <taxon>Paraneoptera</taxon>
        <taxon>Psocodea</taxon>
        <taxon>Troctomorpha</taxon>
        <taxon>Phthiraptera</taxon>
        <taxon>Amblycera</taxon>
        <taxon>Menoponidae</taxon>
        <taxon>Colpocephalum</taxon>
    </lineage>
</organism>
<evidence type="ECO:0000256" key="6">
    <source>
        <dbReference type="ARBA" id="ARBA00022448"/>
    </source>
</evidence>
<feature type="transmembrane region" description="Helical" evidence="18">
    <location>
        <begin position="289"/>
        <end position="311"/>
    </location>
</feature>
<evidence type="ECO:0000256" key="4">
    <source>
        <dbReference type="ARBA" id="ARBA00012944"/>
    </source>
</evidence>
<dbReference type="PRINTS" id="PR01436">
    <property type="entry name" value="NADHDHGNASE2"/>
</dbReference>
<evidence type="ECO:0000256" key="5">
    <source>
        <dbReference type="ARBA" id="ARBA00021008"/>
    </source>
</evidence>
<evidence type="ECO:0000313" key="20">
    <source>
        <dbReference type="EMBL" id="AYC65902.1"/>
    </source>
</evidence>
<dbReference type="InterPro" id="IPR001750">
    <property type="entry name" value="ND/Mrp_TM"/>
</dbReference>
<dbReference type="AlphaFoldDB" id="A0A386B2D8"/>
<geneLocation type="mitochondrion" evidence="20"/>
<feature type="transmembrane region" description="Helical" evidence="18">
    <location>
        <begin position="6"/>
        <end position="31"/>
    </location>
</feature>
<evidence type="ECO:0000256" key="8">
    <source>
        <dbReference type="ARBA" id="ARBA00022692"/>
    </source>
</evidence>
<proteinExistence type="inferred from homology"/>
<keyword evidence="14 18" id="KW-0830">Ubiquinone</keyword>
<evidence type="ECO:0000259" key="19">
    <source>
        <dbReference type="Pfam" id="PF00361"/>
    </source>
</evidence>
<evidence type="ECO:0000256" key="13">
    <source>
        <dbReference type="ARBA" id="ARBA00023027"/>
    </source>
</evidence>
<dbReference type="GO" id="GO:0008137">
    <property type="term" value="F:NADH dehydrogenase (ubiquinone) activity"/>
    <property type="evidence" value="ECO:0007669"/>
    <property type="project" value="UniProtKB-EC"/>
</dbReference>
<feature type="transmembrane region" description="Helical" evidence="18">
    <location>
        <begin position="219"/>
        <end position="236"/>
    </location>
</feature>
<evidence type="ECO:0000256" key="14">
    <source>
        <dbReference type="ARBA" id="ARBA00023075"/>
    </source>
</evidence>
<accession>A0A386B2D8</accession>
<evidence type="ECO:0000256" key="16">
    <source>
        <dbReference type="ARBA" id="ARBA00023136"/>
    </source>
</evidence>
<dbReference type="CTD" id="4536"/>
<evidence type="ECO:0000256" key="2">
    <source>
        <dbReference type="ARBA" id="ARBA00004448"/>
    </source>
</evidence>
<keyword evidence="12 18" id="KW-1133">Transmembrane helix</keyword>
<keyword evidence="10 18" id="KW-1278">Translocase</keyword>
<evidence type="ECO:0000256" key="17">
    <source>
        <dbReference type="ARBA" id="ARBA00049551"/>
    </source>
</evidence>
<sequence length="314" mass="36526">MKMLIMSIIFSLMFLISSTSFWSMWLGLEMYNFFFTPWLMEEEKYKKSSKIFFYFVIQVMASGMFLIGMSNPNSGFFYTLLLVSMLLKLGGFPLHSWVLVVVENMKWIKFSFFLTVSKIGPIVVLMMSNPMVSMIKYVLGGVITPILGLKSSSIRIMLAYSSIAYMSWIVTTICVSKSLLLFFVIIYWSIFICSCFFFKKLMMKSVKDFFRNSCSYLEMSVILSLMGFPPFLGFFPKLFTVKVLCMMSMIPEALILSTLSVIPFYFYLKMLMSMMMSFSFKNHSFLPLMTINKIIFFEVLLIMFSLEVLVYTCM</sequence>
<keyword evidence="15 18" id="KW-0496">Mitochondrion</keyword>
<evidence type="ECO:0000256" key="10">
    <source>
        <dbReference type="ARBA" id="ARBA00022967"/>
    </source>
</evidence>
<comment type="function">
    <text evidence="18">Core subunit of the mitochondrial membrane respiratory chain NADH dehydrogenase (Complex I) which catalyzes electron transfer from NADH through the respiratory chain, using ubiquinone as an electron acceptor. Essential for the catalytic activity and assembly of complex I.</text>
</comment>
<dbReference type="GO" id="GO:0005743">
    <property type="term" value="C:mitochondrial inner membrane"/>
    <property type="evidence" value="ECO:0007669"/>
    <property type="project" value="UniProtKB-SubCell"/>
</dbReference>
<keyword evidence="7 18" id="KW-0679">Respiratory chain</keyword>
<comment type="subcellular location">
    <subcellularLocation>
        <location evidence="2 18">Mitochondrion inner membrane</location>
        <topology evidence="2 18">Multi-pass membrane protein</topology>
    </subcellularLocation>
</comment>
<feature type="transmembrane region" description="Helical" evidence="18">
    <location>
        <begin position="131"/>
        <end position="149"/>
    </location>
</feature>
<keyword evidence="13 18" id="KW-0520">NAD</keyword>
<dbReference type="EMBL" id="MH001228">
    <property type="protein sequence ID" value="AYC65902.1"/>
    <property type="molecule type" value="Genomic_DNA"/>
</dbReference>
<dbReference type="GeneID" id="38279765"/>
<reference evidence="20" key="1">
    <citation type="journal article" date="2018" name="Syst. Biol.">
        <title>Mitochondrial Genome Fragmentation Unites the Parasitic Lice of Eutherian Mammals.</title>
        <authorList>
            <person name="Song F."/>
            <person name="Li H."/>
            <person name="Liu G.-H."/>
            <person name="Wang W."/>
            <person name="James P."/>
            <person name="Colwell D.D."/>
            <person name="Tran A."/>
            <person name="Gong S."/>
            <person name="Cai W."/>
            <person name="Shao R."/>
        </authorList>
    </citation>
    <scope>NUCLEOTIDE SEQUENCE</scope>
</reference>
<dbReference type="EC" id="7.1.1.2" evidence="4 18"/>
<keyword evidence="16 18" id="KW-0472">Membrane</keyword>
<feature type="transmembrane region" description="Helical" evidence="18">
    <location>
        <begin position="76"/>
        <end position="100"/>
    </location>
</feature>
<dbReference type="RefSeq" id="YP_009519728.1">
    <property type="nucleotide sequence ID" value="NC_039530.1"/>
</dbReference>
<keyword evidence="6" id="KW-0813">Transport</keyword>
<comment type="function">
    <text evidence="1">Core subunit of the mitochondrial membrane respiratory chain NADH dehydrogenase (Complex I) that is believed to belong to the minimal assembly required for catalysis. Complex I functions in the transfer of electrons from NADH to the respiratory chain. The immediate electron acceptor for the enzyme is believed to be ubiquinone.</text>
</comment>
<dbReference type="Pfam" id="PF00361">
    <property type="entry name" value="Proton_antipo_M"/>
    <property type="match status" value="1"/>
</dbReference>
<comment type="catalytic activity">
    <reaction evidence="17 18">
        <text>a ubiquinone + NADH + 5 H(+)(in) = a ubiquinol + NAD(+) + 4 H(+)(out)</text>
        <dbReference type="Rhea" id="RHEA:29091"/>
        <dbReference type="Rhea" id="RHEA-COMP:9565"/>
        <dbReference type="Rhea" id="RHEA-COMP:9566"/>
        <dbReference type="ChEBI" id="CHEBI:15378"/>
        <dbReference type="ChEBI" id="CHEBI:16389"/>
        <dbReference type="ChEBI" id="CHEBI:17976"/>
        <dbReference type="ChEBI" id="CHEBI:57540"/>
        <dbReference type="ChEBI" id="CHEBI:57945"/>
        <dbReference type="EC" id="7.1.1.2"/>
    </reaction>
</comment>
<feature type="domain" description="NADH:quinone oxidoreductase/Mrp antiporter transmembrane" evidence="19">
    <location>
        <begin position="72"/>
        <end position="262"/>
    </location>
</feature>
<name>A0A386B2D8_9NEOP</name>
<comment type="similarity">
    <text evidence="3 18">Belongs to the complex I subunit 2 family.</text>
</comment>
<feature type="transmembrane region" description="Helical" evidence="18">
    <location>
        <begin position="51"/>
        <end position="70"/>
    </location>
</feature>
<dbReference type="InterPro" id="IPR050175">
    <property type="entry name" value="Complex_I_Subunit_2"/>
</dbReference>
<evidence type="ECO:0000256" key="12">
    <source>
        <dbReference type="ARBA" id="ARBA00022989"/>
    </source>
</evidence>
<dbReference type="GO" id="GO:0006120">
    <property type="term" value="P:mitochondrial electron transport, NADH to ubiquinone"/>
    <property type="evidence" value="ECO:0007669"/>
    <property type="project" value="InterPro"/>
</dbReference>